<proteinExistence type="predicted"/>
<dbReference type="EMBL" id="GGEC01086987">
    <property type="protein sequence ID" value="MBX67471.1"/>
    <property type="molecule type" value="Transcribed_RNA"/>
</dbReference>
<evidence type="ECO:0000313" key="1">
    <source>
        <dbReference type="EMBL" id="MBX67471.1"/>
    </source>
</evidence>
<protein>
    <submittedName>
        <fullName evidence="1">Uncharacterized protein</fullName>
    </submittedName>
</protein>
<sequence length="38" mass="4739">MNLLLHRGGRHLLLRRVNQHHLQRLLWWKWTRESGRGI</sequence>
<reference evidence="1" key="1">
    <citation type="submission" date="2018-02" db="EMBL/GenBank/DDBJ databases">
        <title>Rhizophora mucronata_Transcriptome.</title>
        <authorList>
            <person name="Meera S.P."/>
            <person name="Sreeshan A."/>
            <person name="Augustine A."/>
        </authorList>
    </citation>
    <scope>NUCLEOTIDE SEQUENCE</scope>
    <source>
        <tissue evidence="1">Leaf</tissue>
    </source>
</reference>
<organism evidence="1">
    <name type="scientific">Rhizophora mucronata</name>
    <name type="common">Asiatic mangrove</name>
    <dbReference type="NCBI Taxonomy" id="61149"/>
    <lineage>
        <taxon>Eukaryota</taxon>
        <taxon>Viridiplantae</taxon>
        <taxon>Streptophyta</taxon>
        <taxon>Embryophyta</taxon>
        <taxon>Tracheophyta</taxon>
        <taxon>Spermatophyta</taxon>
        <taxon>Magnoliopsida</taxon>
        <taxon>eudicotyledons</taxon>
        <taxon>Gunneridae</taxon>
        <taxon>Pentapetalae</taxon>
        <taxon>rosids</taxon>
        <taxon>fabids</taxon>
        <taxon>Malpighiales</taxon>
        <taxon>Rhizophoraceae</taxon>
        <taxon>Rhizophora</taxon>
    </lineage>
</organism>
<accession>A0A2P2QKG3</accession>
<dbReference type="AlphaFoldDB" id="A0A2P2QKG3"/>
<name>A0A2P2QKG3_RHIMU</name>